<dbReference type="OMA" id="ETTICNY"/>
<dbReference type="OrthoDB" id="448954at2759"/>
<evidence type="ECO:0000313" key="12">
    <source>
        <dbReference type="Proteomes" id="UP000019377"/>
    </source>
</evidence>
<keyword evidence="4 9" id="KW-0732">Signal</keyword>
<feature type="region of interest" description="Disordered" evidence="8">
    <location>
        <begin position="145"/>
        <end position="186"/>
    </location>
</feature>
<dbReference type="GO" id="GO:0030968">
    <property type="term" value="P:endoplasmic reticulum unfolded protein response"/>
    <property type="evidence" value="ECO:0007669"/>
    <property type="project" value="InterPro"/>
</dbReference>
<dbReference type="GO" id="GO:0005788">
    <property type="term" value="C:endoplasmic reticulum lumen"/>
    <property type="evidence" value="ECO:0007669"/>
    <property type="project" value="TreeGrafter"/>
</dbReference>
<evidence type="ECO:0000256" key="8">
    <source>
        <dbReference type="SAM" id="MobiDB-lite"/>
    </source>
</evidence>
<evidence type="ECO:0000256" key="6">
    <source>
        <dbReference type="ARBA" id="ARBA00022824"/>
    </source>
</evidence>
<dbReference type="InterPro" id="IPR044865">
    <property type="entry name" value="MRH_dom"/>
</dbReference>
<name>V5EE63_KALBG</name>
<feature type="region of interest" description="Disordered" evidence="8">
    <location>
        <begin position="506"/>
        <end position="529"/>
    </location>
</feature>
<evidence type="ECO:0000313" key="11">
    <source>
        <dbReference type="EMBL" id="EST08776.1"/>
    </source>
</evidence>
<comment type="subcellular location">
    <subcellularLocation>
        <location evidence="1">Endoplasmic reticulum membrane</location>
        <topology evidence="1">Peripheral membrane protein</topology>
        <orientation evidence="1">Lumenal side</orientation>
    </subcellularLocation>
</comment>
<dbReference type="PROSITE" id="PS51914">
    <property type="entry name" value="MRH"/>
    <property type="match status" value="1"/>
</dbReference>
<evidence type="ECO:0000259" key="10">
    <source>
        <dbReference type="PROSITE" id="PS51914"/>
    </source>
</evidence>
<dbReference type="Proteomes" id="UP000019377">
    <property type="component" value="Unassembled WGS sequence"/>
</dbReference>
<evidence type="ECO:0000256" key="7">
    <source>
        <dbReference type="ARBA" id="ARBA00023157"/>
    </source>
</evidence>
<evidence type="ECO:0000256" key="3">
    <source>
        <dbReference type="ARBA" id="ARBA00018727"/>
    </source>
</evidence>
<evidence type="ECO:0000256" key="5">
    <source>
        <dbReference type="ARBA" id="ARBA00022734"/>
    </source>
</evidence>
<protein>
    <recommendedName>
        <fullName evidence="3">Protein OS-9 homolog</fullName>
    </recommendedName>
</protein>
<keyword evidence="5" id="KW-0430">Lectin</keyword>
<keyword evidence="12" id="KW-1185">Reference proteome</keyword>
<evidence type="ECO:0000256" key="2">
    <source>
        <dbReference type="ARBA" id="ARBA00009918"/>
    </source>
</evidence>
<accession>V5EE63</accession>
<feature type="compositionally biased region" description="Basic and acidic residues" evidence="8">
    <location>
        <begin position="448"/>
        <end position="464"/>
    </location>
</feature>
<feature type="region of interest" description="Disordered" evidence="8">
    <location>
        <begin position="541"/>
        <end position="607"/>
    </location>
</feature>
<dbReference type="Gene3D" id="2.70.130.10">
    <property type="entry name" value="Mannose-6-phosphate receptor binding domain"/>
    <property type="match status" value="1"/>
</dbReference>
<feature type="compositionally biased region" description="Polar residues" evidence="8">
    <location>
        <begin position="507"/>
        <end position="517"/>
    </location>
</feature>
<dbReference type="AlphaFoldDB" id="V5EE63"/>
<dbReference type="GO" id="GO:0030246">
    <property type="term" value="F:carbohydrate binding"/>
    <property type="evidence" value="ECO:0007669"/>
    <property type="project" value="UniProtKB-KW"/>
</dbReference>
<evidence type="ECO:0000256" key="1">
    <source>
        <dbReference type="ARBA" id="ARBA00004367"/>
    </source>
</evidence>
<proteinExistence type="inferred from homology"/>
<dbReference type="STRING" id="1365824.V5EE63"/>
<dbReference type="InterPro" id="IPR009011">
    <property type="entry name" value="Man6P_isomerase_rcpt-bd_dom_sf"/>
</dbReference>
<gene>
    <name evidence="11" type="ORF">PSEUBRA_SCAF14g01560</name>
</gene>
<feature type="region of interest" description="Disordered" evidence="8">
    <location>
        <begin position="441"/>
        <end position="474"/>
    </location>
</feature>
<evidence type="ECO:0000256" key="9">
    <source>
        <dbReference type="SAM" id="SignalP"/>
    </source>
</evidence>
<dbReference type="GO" id="GO:0030970">
    <property type="term" value="P:retrograde protein transport, ER to cytosol"/>
    <property type="evidence" value="ECO:0007669"/>
    <property type="project" value="TreeGrafter"/>
</dbReference>
<feature type="signal peptide" evidence="9">
    <location>
        <begin position="1"/>
        <end position="28"/>
    </location>
</feature>
<feature type="compositionally biased region" description="Polar residues" evidence="8">
    <location>
        <begin position="343"/>
        <end position="363"/>
    </location>
</feature>
<dbReference type="HOGENOM" id="CLU_376063_0_0_1"/>
<feature type="compositionally biased region" description="Basic and acidic residues" evidence="8">
    <location>
        <begin position="520"/>
        <end position="529"/>
    </location>
</feature>
<reference evidence="12" key="1">
    <citation type="journal article" date="2013" name="Genome Announc.">
        <title>Draft genome sequence of Pseudozyma brasiliensis sp. nov. strain GHG001, a high producer of endo-1,4-xylanase isolated from an insect pest of sugarcane.</title>
        <authorList>
            <person name="Oliveira J.V.D.C."/>
            <person name="dos Santos R.A.C."/>
            <person name="Borges T.A."/>
            <person name="Riano-Pachon D.M."/>
            <person name="Goldman G.H."/>
        </authorList>
    </citation>
    <scope>NUCLEOTIDE SEQUENCE [LARGE SCALE GENOMIC DNA]</scope>
    <source>
        <strain evidence="12">GHG001</strain>
    </source>
</reference>
<sequence>MLSTSPMSAKSIVFLLGLLYLQAGTTEAAISTSAGFPQDLFAKPAFQVNYGLLGEEATTLPIKYSDAIKILEQQDFCHGREIRQFRRLGPQTAAHKAFKAAGGGEAGKKAAIEAADKVNRLHHPIADPEYPAFILGRWTHQSEEIVGDDRSHQRRQQQPLTTDATKESTDVATAADRGPPSSINSAGLDLVEEVQFGDWDEDELFAAETRALSSFRDSNTAVETPRDGQESHRHRYLTQRWTNGTMCDMNHQPRTVEVQYHCSNRQPLEDRIVMFKETTICNYVLVIETPRLCADSAFGSEKEETPFQVQCHKVVRDDWAGPTVGDPDRVQTPLEGIDGPRQSVKSGNGVSKDQTGATTSDPQSAEEPTATSHTYGDPSRFGSVHDDYYDEALGGHGALYQQFHDHDHDHDHDHHGHEPDLDDTEIVVEIGLDDDGKLLVNKLSDSAPDAKEPRRRESGKKRNDDSEEPPMEIHLDMDDFMSVLRGEDGGTLERKLAEKISDVLNKQMEQQYGSSTNNDDDGKKKVQTPEDVAKLYQRLMSAVTGTDGEEAKKQGRKGSKQASPPALRMEKVGDSLSERVKRFYDAKKREEEGEKTEAPPIAAHLEL</sequence>
<dbReference type="SUPFAM" id="SSF50911">
    <property type="entry name" value="Mannose 6-phosphate receptor domain"/>
    <property type="match status" value="1"/>
</dbReference>
<dbReference type="PANTHER" id="PTHR15414">
    <property type="entry name" value="OS-9-RELATED"/>
    <property type="match status" value="1"/>
</dbReference>
<dbReference type="PANTHER" id="PTHR15414:SF0">
    <property type="entry name" value="ENDOPLASMIC RETICULUM LECTIN 1"/>
    <property type="match status" value="1"/>
</dbReference>
<comment type="similarity">
    <text evidence="2">Belongs to the OS-9 family.</text>
</comment>
<keyword evidence="6" id="KW-0256">Endoplasmic reticulum</keyword>
<keyword evidence="7" id="KW-1015">Disulfide bond</keyword>
<dbReference type="GO" id="GO:0005789">
    <property type="term" value="C:endoplasmic reticulum membrane"/>
    <property type="evidence" value="ECO:0007669"/>
    <property type="project" value="UniProtKB-SubCell"/>
</dbReference>
<feature type="compositionally biased region" description="Basic and acidic residues" evidence="8">
    <location>
        <begin position="568"/>
        <end position="597"/>
    </location>
</feature>
<dbReference type="InterPro" id="IPR045149">
    <property type="entry name" value="OS-9-like"/>
</dbReference>
<dbReference type="eggNOG" id="KOG3394">
    <property type="taxonomic scope" value="Eukaryota"/>
</dbReference>
<feature type="chain" id="PRO_5004731828" description="Protein OS-9 homolog" evidence="9">
    <location>
        <begin position="29"/>
        <end position="607"/>
    </location>
</feature>
<feature type="region of interest" description="Disordered" evidence="8">
    <location>
        <begin position="318"/>
        <end position="388"/>
    </location>
</feature>
<organism evidence="11 12">
    <name type="scientific">Kalmanozyma brasiliensis (strain GHG001)</name>
    <name type="common">Yeast</name>
    <name type="synonym">Pseudozyma brasiliensis</name>
    <dbReference type="NCBI Taxonomy" id="1365824"/>
    <lineage>
        <taxon>Eukaryota</taxon>
        <taxon>Fungi</taxon>
        <taxon>Dikarya</taxon>
        <taxon>Basidiomycota</taxon>
        <taxon>Ustilaginomycotina</taxon>
        <taxon>Ustilaginomycetes</taxon>
        <taxon>Ustilaginales</taxon>
        <taxon>Ustilaginaceae</taxon>
        <taxon>Kalmanozyma</taxon>
    </lineage>
</organism>
<feature type="domain" description="MRH" evidence="10">
    <location>
        <begin position="201"/>
        <end position="295"/>
    </location>
</feature>
<dbReference type="EMBL" id="KI545856">
    <property type="protein sequence ID" value="EST08776.1"/>
    <property type="molecule type" value="Genomic_DNA"/>
</dbReference>
<evidence type="ECO:0000256" key="4">
    <source>
        <dbReference type="ARBA" id="ARBA00022729"/>
    </source>
</evidence>